<dbReference type="EMBL" id="FPAU01000006">
    <property type="protein sequence ID" value="SFU14901.1"/>
    <property type="molecule type" value="Genomic_DNA"/>
</dbReference>
<organism evidence="1 2">
    <name type="scientific">Kosakonia arachidis</name>
    <dbReference type="NCBI Taxonomy" id="551989"/>
    <lineage>
        <taxon>Bacteria</taxon>
        <taxon>Pseudomonadati</taxon>
        <taxon>Pseudomonadota</taxon>
        <taxon>Gammaproteobacteria</taxon>
        <taxon>Enterobacterales</taxon>
        <taxon>Enterobacteriaceae</taxon>
        <taxon>Kosakonia</taxon>
    </lineage>
</organism>
<sequence length="179" mass="20827">MAKLELPPFLEENDKKYIIFAVKFKVEEVDIDNERESSVHLKWILESTGIGNCFWKVRVFDVQSGELDIYYSGLYLKDEPTSELFNLTPAQTNTVLRQRNPNNNHLVNDNSQGQYSIYEKVRSILRTNETVSATVKFKDDSKRTKWKADLKFFPEYQYLSWAESLESINKVASTILDGL</sequence>
<gene>
    <name evidence="1" type="ORF">SAMN05192562_106234</name>
</gene>
<evidence type="ECO:0000313" key="2">
    <source>
        <dbReference type="Proteomes" id="UP000199187"/>
    </source>
</evidence>
<dbReference type="AlphaFoldDB" id="A0A1I7DT62"/>
<name>A0A1I7DT62_9ENTR</name>
<keyword evidence="2" id="KW-1185">Reference proteome</keyword>
<accession>A0A1I7DT62</accession>
<protein>
    <submittedName>
        <fullName evidence="1">Uncharacterized protein</fullName>
    </submittedName>
</protein>
<proteinExistence type="predicted"/>
<dbReference type="RefSeq" id="WP_090125005.1">
    <property type="nucleotide sequence ID" value="NZ_CP045300.1"/>
</dbReference>
<dbReference type="Proteomes" id="UP000199187">
    <property type="component" value="Unassembled WGS sequence"/>
</dbReference>
<reference evidence="2" key="1">
    <citation type="submission" date="2016-10" db="EMBL/GenBank/DDBJ databases">
        <authorList>
            <person name="Varghese N."/>
            <person name="Submissions S."/>
        </authorList>
    </citation>
    <scope>NUCLEOTIDE SEQUENCE [LARGE SCALE GENOMIC DNA]</scope>
    <source>
        <strain evidence="2">Ah-143</strain>
    </source>
</reference>
<evidence type="ECO:0000313" key="1">
    <source>
        <dbReference type="EMBL" id="SFU14901.1"/>
    </source>
</evidence>